<dbReference type="OrthoDB" id="55953at2759"/>
<evidence type="ECO:0000313" key="2">
    <source>
        <dbReference type="EMBL" id="CAB9508520.1"/>
    </source>
</evidence>
<protein>
    <submittedName>
        <fullName evidence="2">Uncharacterized protein</fullName>
    </submittedName>
</protein>
<evidence type="ECO:0000313" key="3">
    <source>
        <dbReference type="Proteomes" id="UP001153069"/>
    </source>
</evidence>
<organism evidence="2 3">
    <name type="scientific">Seminavis robusta</name>
    <dbReference type="NCBI Taxonomy" id="568900"/>
    <lineage>
        <taxon>Eukaryota</taxon>
        <taxon>Sar</taxon>
        <taxon>Stramenopiles</taxon>
        <taxon>Ochrophyta</taxon>
        <taxon>Bacillariophyta</taxon>
        <taxon>Bacillariophyceae</taxon>
        <taxon>Bacillariophycidae</taxon>
        <taxon>Naviculales</taxon>
        <taxon>Naviculaceae</taxon>
        <taxon>Seminavis</taxon>
    </lineage>
</organism>
<sequence length="499" mass="56355">MFRSLNSSRMLVIVLCLALISVVVDYQDNAILGRLLGTWKDYWNPSNNNNNNKSEVASIAIHVAANKSRPIQSKESTTTTTPLIVIPPAKLLAADRPRPNLWIHVATFAEGLASWKIAFTSLLSLAKYANGTLVEPCIKNGRLQSCRHGTALRMGQIYDLERVRQIYPHVVSYEEFEKATGYHYNTKNQVLDIRRHPYNNNTYHACLVKAKSSCTFQQYTGSTAKGGDSTARTKATHEIPSTWQERQQPVLEAAIRNSRHSPTLLEIPNFTRRAFRFWKDHTTKQLIQDTLGIDSEHLLHFQDYHTHQVEQFLTRSLQLPPGTPYAALQWRPELMHEDYLPCAQAILEARDLISKQDDIHHFVLLSPLSLVPQLQWGGVAREAKLSRNTSYPSLQLLLDSGFTKLEQVLGDAVADVPDEVFLVIWEFLLAQKATTFATCSDCPDTEFCSKCNWQGRASKYAIHLRATAATNNNQTAAAAKTHTCWPSRNNSTQEQQQDS</sequence>
<dbReference type="EMBL" id="CAICTM010000349">
    <property type="protein sequence ID" value="CAB9508520.1"/>
    <property type="molecule type" value="Genomic_DNA"/>
</dbReference>
<feature type="chain" id="PRO_5040396478" evidence="1">
    <location>
        <begin position="26"/>
        <end position="499"/>
    </location>
</feature>
<accession>A0A9N8DXN8</accession>
<feature type="signal peptide" evidence="1">
    <location>
        <begin position="1"/>
        <end position="25"/>
    </location>
</feature>
<dbReference type="Proteomes" id="UP001153069">
    <property type="component" value="Unassembled WGS sequence"/>
</dbReference>
<name>A0A9N8DXN8_9STRA</name>
<keyword evidence="1" id="KW-0732">Signal</keyword>
<proteinExistence type="predicted"/>
<reference evidence="2" key="1">
    <citation type="submission" date="2020-06" db="EMBL/GenBank/DDBJ databases">
        <authorList>
            <consortium name="Plant Systems Biology data submission"/>
        </authorList>
    </citation>
    <scope>NUCLEOTIDE SEQUENCE</scope>
    <source>
        <strain evidence="2">D6</strain>
    </source>
</reference>
<comment type="caution">
    <text evidence="2">The sequence shown here is derived from an EMBL/GenBank/DDBJ whole genome shotgun (WGS) entry which is preliminary data.</text>
</comment>
<keyword evidence="3" id="KW-1185">Reference proteome</keyword>
<evidence type="ECO:0000256" key="1">
    <source>
        <dbReference type="SAM" id="SignalP"/>
    </source>
</evidence>
<dbReference type="AlphaFoldDB" id="A0A9N8DXN8"/>
<gene>
    <name evidence="2" type="ORF">SEMRO_350_G123750.1</name>
</gene>